<evidence type="ECO:0000313" key="5">
    <source>
        <dbReference type="EMBL" id="EPG73897.1"/>
    </source>
</evidence>
<dbReference type="GO" id="GO:0005829">
    <property type="term" value="C:cytosol"/>
    <property type="evidence" value="ECO:0007669"/>
    <property type="project" value="TreeGrafter"/>
</dbReference>
<dbReference type="PANTHER" id="PTHR21110:SF0">
    <property type="entry name" value="PHOSPHOPENTOMUTASE"/>
    <property type="match status" value="1"/>
</dbReference>
<dbReference type="PANTHER" id="PTHR21110">
    <property type="entry name" value="PHOSPHOPENTOMUTASE"/>
    <property type="match status" value="1"/>
</dbReference>
<gene>
    <name evidence="5" type="ORF">LEP1GSC058_3627</name>
</gene>
<dbReference type="SUPFAM" id="SSF53649">
    <property type="entry name" value="Alkaline phosphatase-like"/>
    <property type="match status" value="1"/>
</dbReference>
<evidence type="ECO:0000256" key="1">
    <source>
        <dbReference type="ARBA" id="ARBA00010373"/>
    </source>
</evidence>
<dbReference type="InterPro" id="IPR017850">
    <property type="entry name" value="Alkaline_phosphatase_core_sf"/>
</dbReference>
<dbReference type="GO" id="GO:0000287">
    <property type="term" value="F:magnesium ion binding"/>
    <property type="evidence" value="ECO:0007669"/>
    <property type="project" value="InterPro"/>
</dbReference>
<dbReference type="GO" id="GO:0008973">
    <property type="term" value="F:phosphopentomutase activity"/>
    <property type="evidence" value="ECO:0007669"/>
    <property type="project" value="InterPro"/>
</dbReference>
<evidence type="ECO:0000313" key="6">
    <source>
        <dbReference type="Proteomes" id="UP000014540"/>
    </source>
</evidence>
<dbReference type="AlphaFoldDB" id="S3W0P2"/>
<keyword evidence="6" id="KW-1185">Reference proteome</keyword>
<comment type="similarity">
    <text evidence="1">Belongs to the phosphopentomutase family.</text>
</comment>
<organism evidence="5 6">
    <name type="scientific">Leptospira fainei serovar Hurstbridge str. BUT 6</name>
    <dbReference type="NCBI Taxonomy" id="1193011"/>
    <lineage>
        <taxon>Bacteria</taxon>
        <taxon>Pseudomonadati</taxon>
        <taxon>Spirochaetota</taxon>
        <taxon>Spirochaetia</taxon>
        <taxon>Leptospirales</taxon>
        <taxon>Leptospiraceae</taxon>
        <taxon>Leptospira</taxon>
    </lineage>
</organism>
<dbReference type="InterPro" id="IPR010045">
    <property type="entry name" value="DeoB"/>
</dbReference>
<name>S3W0P2_9LEPT</name>
<dbReference type="GO" id="GO:0043094">
    <property type="term" value="P:metabolic compound salvage"/>
    <property type="evidence" value="ECO:0007669"/>
    <property type="project" value="InterPro"/>
</dbReference>
<dbReference type="STRING" id="1193011.LEP1GSC058_3627"/>
<keyword evidence="2" id="KW-0479">Metal-binding</keyword>
<evidence type="ECO:0000256" key="3">
    <source>
        <dbReference type="ARBA" id="ARBA00023211"/>
    </source>
</evidence>
<dbReference type="Gene3D" id="3.40.720.10">
    <property type="entry name" value="Alkaline Phosphatase, subunit A"/>
    <property type="match status" value="1"/>
</dbReference>
<evidence type="ECO:0000256" key="2">
    <source>
        <dbReference type="ARBA" id="ARBA00022723"/>
    </source>
</evidence>
<dbReference type="Pfam" id="PF01676">
    <property type="entry name" value="Metalloenzyme"/>
    <property type="match status" value="1"/>
</dbReference>
<reference evidence="5" key="1">
    <citation type="submission" date="2013-04" db="EMBL/GenBank/DDBJ databases">
        <authorList>
            <person name="Harkins D.M."/>
            <person name="Durkin A.S."/>
            <person name="Selengut J.D."/>
            <person name="Sanka R."/>
            <person name="DePew J."/>
            <person name="Purushe J."/>
            <person name="Ahmed A."/>
            <person name="van der Linden H."/>
            <person name="Goris M.G.A."/>
            <person name="Hartskeerl R.A."/>
            <person name="Vinetz J.M."/>
            <person name="Sutton G.G."/>
            <person name="Nelson W.C."/>
            <person name="Fouts D.E."/>
        </authorList>
    </citation>
    <scope>NUCLEOTIDE SEQUENCE [LARGE SCALE GENOMIC DNA]</scope>
    <source>
        <strain evidence="5">BUT 6</strain>
    </source>
</reference>
<dbReference type="EMBL" id="AKWZ02000010">
    <property type="protein sequence ID" value="EPG73897.1"/>
    <property type="molecule type" value="Genomic_DNA"/>
</dbReference>
<comment type="caution">
    <text evidence="5">The sequence shown here is derived from an EMBL/GenBank/DDBJ whole genome shotgun (WGS) entry which is preliminary data.</text>
</comment>
<accession>S3W0P2</accession>
<dbReference type="InterPro" id="IPR006124">
    <property type="entry name" value="Metalloenzyme"/>
</dbReference>
<proteinExistence type="inferred from homology"/>
<keyword evidence="3" id="KW-0464">Manganese</keyword>
<sequence>MLRISAYRAGKNKMIFYVFIDGIGFGENDPEKNPFARFSTGIFLPLAGKEIPKDSPPRLHDLVYIKTDASMGIKGLPQSATGQTSLWTGINACQVLNRHMSGFPTFTLKRIIAKYSIVRVLEERGFKADLLNCYTPGFSDHVKKNPRQVSASTLIQMAGNKPLKGMEDLRAGKGLYMDISREFLRKFGRDYIEKGDPVLEKQDPYETGKAIVPAVKDYTLCIYEYFLTDKVGHKMNWSGADRCIEDLEGFLLGVIEAMNPDEDQLIVTSDHGNLEDLTVDVHTTNLVPTILFGKYTERMKDKIESLKDIPHAIYDCLGFKIQMSEEEFIQTAS</sequence>
<protein>
    <submittedName>
        <fullName evidence="5">Metalloenzyme domain protein</fullName>
    </submittedName>
</protein>
<dbReference type="GO" id="GO:0009117">
    <property type="term" value="P:nucleotide metabolic process"/>
    <property type="evidence" value="ECO:0007669"/>
    <property type="project" value="InterPro"/>
</dbReference>
<feature type="domain" description="Metalloenzyme" evidence="4">
    <location>
        <begin position="204"/>
        <end position="320"/>
    </location>
</feature>
<evidence type="ECO:0000259" key="4">
    <source>
        <dbReference type="Pfam" id="PF01676"/>
    </source>
</evidence>
<dbReference type="Proteomes" id="UP000014540">
    <property type="component" value="Unassembled WGS sequence"/>
</dbReference>